<name>A0A2T0XBV2_9BACT</name>
<dbReference type="Pfam" id="PF13585">
    <property type="entry name" value="CHU_C"/>
    <property type="match status" value="1"/>
</dbReference>
<organism evidence="1 2">
    <name type="scientific">Marinilabilia salmonicolor</name>
    <dbReference type="NCBI Taxonomy" id="989"/>
    <lineage>
        <taxon>Bacteria</taxon>
        <taxon>Pseudomonadati</taxon>
        <taxon>Bacteroidota</taxon>
        <taxon>Bacteroidia</taxon>
        <taxon>Marinilabiliales</taxon>
        <taxon>Marinilabiliaceae</taxon>
        <taxon>Marinilabilia</taxon>
    </lineage>
</organism>
<proteinExistence type="predicted"/>
<dbReference type="Proteomes" id="UP000252733">
    <property type="component" value="Unassembled WGS sequence"/>
</dbReference>
<gene>
    <name evidence="1" type="ORF">DFO77_10562</name>
</gene>
<dbReference type="EMBL" id="QPIZ01000005">
    <property type="protein sequence ID" value="RCW37554.1"/>
    <property type="molecule type" value="Genomic_DNA"/>
</dbReference>
<evidence type="ECO:0000313" key="2">
    <source>
        <dbReference type="Proteomes" id="UP000252733"/>
    </source>
</evidence>
<dbReference type="Gene3D" id="2.60.40.3440">
    <property type="match status" value="1"/>
</dbReference>
<sequence length="318" mass="35744">MNNITKYILFIIAFTSGHATYGSFGNHSGINKTPQNQGISVVANNDVISMNENATWIANVTNNDYGLQNGISQLTITTAPRNGVAKVLDDNTISYTPDESFFGTDRLVYRVCNTQGNCDEAEVNIVVSDVDYTPKLLNDTVIYYTDSSSVFKVLINDKDLYDKPLNMNILQDLNNGFSEITSQMSIKLTFTSYFYTTDSLIYQVCDNDGDCDQATLFVKPPRETDQPYVIPEAFSPNGDGFNDTFWIPQYDYYQNLSFIVYNRNGMKVFEESNYENNWDGFANTGELKGNLVPRGIYFYVLTVTGSSETTKGSVYISY</sequence>
<dbReference type="OrthoDB" id="1117451at2"/>
<dbReference type="NCBIfam" id="TIGR04131">
    <property type="entry name" value="Bac_Flav_CTERM"/>
    <property type="match status" value="1"/>
</dbReference>
<dbReference type="STRING" id="1168289.GCA_000259075_03402"/>
<dbReference type="Pfam" id="PF17963">
    <property type="entry name" value="Big_9"/>
    <property type="match status" value="2"/>
</dbReference>
<reference evidence="1 2" key="1">
    <citation type="submission" date="2018-07" db="EMBL/GenBank/DDBJ databases">
        <title>Freshwater and sediment microbial communities from various areas in North America, analyzing microbe dynamics in response to fracking.</title>
        <authorList>
            <person name="Lamendella R."/>
        </authorList>
    </citation>
    <scope>NUCLEOTIDE SEQUENCE [LARGE SCALE GENOMIC DNA]</scope>
    <source>
        <strain evidence="1 2">160A</strain>
    </source>
</reference>
<dbReference type="InterPro" id="IPR026341">
    <property type="entry name" value="T9SS_type_B"/>
</dbReference>
<accession>A0A2T0XBV2</accession>
<keyword evidence="2" id="KW-1185">Reference proteome</keyword>
<dbReference type="RefSeq" id="WP_106154006.1">
    <property type="nucleotide sequence ID" value="NZ_PVTS01000015.1"/>
</dbReference>
<comment type="caution">
    <text evidence="1">The sequence shown here is derived from an EMBL/GenBank/DDBJ whole genome shotgun (WGS) entry which is preliminary data.</text>
</comment>
<evidence type="ECO:0000313" key="1">
    <source>
        <dbReference type="EMBL" id="RCW37554.1"/>
    </source>
</evidence>
<dbReference type="AlphaFoldDB" id="A0A2T0XBV2"/>
<protein>
    <submittedName>
        <fullName evidence="1">Gliding motility-associated-like protein</fullName>
    </submittedName>
</protein>